<dbReference type="GO" id="GO:0015562">
    <property type="term" value="F:efflux transmembrane transporter activity"/>
    <property type="evidence" value="ECO:0007669"/>
    <property type="project" value="TreeGrafter"/>
</dbReference>
<dbReference type="PANTHER" id="PTHR30469:SF12">
    <property type="entry name" value="MULTIDRUG RESISTANCE PROTEIN MDTA"/>
    <property type="match status" value="1"/>
</dbReference>
<dbReference type="Gene3D" id="2.40.420.20">
    <property type="match status" value="1"/>
</dbReference>
<dbReference type="RefSeq" id="WP_037241416.1">
    <property type="nucleotide sequence ID" value="NZ_JAEMUK010000007.1"/>
</dbReference>
<comment type="subcellular location">
    <subcellularLocation>
        <location evidence="1">Cell membrane</location>
    </subcellularLocation>
</comment>
<dbReference type="NCBIfam" id="TIGR01730">
    <property type="entry name" value="RND_mfp"/>
    <property type="match status" value="1"/>
</dbReference>
<feature type="domain" description="Multidrug resistance protein MdtA-like barrel-sandwich hybrid" evidence="10">
    <location>
        <begin position="81"/>
        <end position="224"/>
    </location>
</feature>
<keyword evidence="14" id="KW-1185">Reference proteome</keyword>
<protein>
    <submittedName>
        <fullName evidence="13">Efflux RND transporter periplasmic adaptor subunit</fullName>
    </submittedName>
</protein>
<dbReference type="Pfam" id="PF25876">
    <property type="entry name" value="HH_MFP_RND"/>
    <property type="match status" value="1"/>
</dbReference>
<evidence type="ECO:0000313" key="14">
    <source>
        <dbReference type="Proteomes" id="UP000623250"/>
    </source>
</evidence>
<dbReference type="GO" id="GO:1990281">
    <property type="term" value="C:efflux pump complex"/>
    <property type="evidence" value="ECO:0007669"/>
    <property type="project" value="TreeGrafter"/>
</dbReference>
<evidence type="ECO:0000256" key="4">
    <source>
        <dbReference type="ARBA" id="ARBA00022475"/>
    </source>
</evidence>
<keyword evidence="4" id="KW-1003">Cell membrane</keyword>
<name>A0A8I1G8L0_9HYPH</name>
<dbReference type="Pfam" id="PF25944">
    <property type="entry name" value="Beta-barrel_RND"/>
    <property type="match status" value="1"/>
</dbReference>
<feature type="coiled-coil region" evidence="7">
    <location>
        <begin position="122"/>
        <end position="187"/>
    </location>
</feature>
<evidence type="ECO:0000259" key="9">
    <source>
        <dbReference type="Pfam" id="PF25876"/>
    </source>
</evidence>
<comment type="caution">
    <text evidence="13">The sequence shown here is derived from an EMBL/GenBank/DDBJ whole genome shotgun (WGS) entry which is preliminary data.</text>
</comment>
<evidence type="ECO:0000256" key="8">
    <source>
        <dbReference type="SAM" id="MobiDB-lite"/>
    </source>
</evidence>
<evidence type="ECO:0000256" key="5">
    <source>
        <dbReference type="ARBA" id="ARBA00022519"/>
    </source>
</evidence>
<dbReference type="PANTHER" id="PTHR30469">
    <property type="entry name" value="MULTIDRUG RESISTANCE PROTEIN MDTA"/>
    <property type="match status" value="1"/>
</dbReference>
<keyword evidence="6" id="KW-0472">Membrane</keyword>
<dbReference type="InterPro" id="IPR006143">
    <property type="entry name" value="RND_pump_MFP"/>
</dbReference>
<dbReference type="InterPro" id="IPR058625">
    <property type="entry name" value="MdtA-like_BSH"/>
</dbReference>
<dbReference type="Gene3D" id="2.40.30.170">
    <property type="match status" value="1"/>
</dbReference>
<accession>A0A8I1G8L0</accession>
<evidence type="ECO:0000259" key="12">
    <source>
        <dbReference type="Pfam" id="PF25967"/>
    </source>
</evidence>
<dbReference type="Gene3D" id="2.40.50.100">
    <property type="match status" value="1"/>
</dbReference>
<evidence type="ECO:0000256" key="1">
    <source>
        <dbReference type="ARBA" id="ARBA00004236"/>
    </source>
</evidence>
<keyword evidence="5" id="KW-0997">Cell inner membrane</keyword>
<keyword evidence="7" id="KW-0175">Coiled coil</keyword>
<evidence type="ECO:0000256" key="7">
    <source>
        <dbReference type="SAM" id="Coils"/>
    </source>
</evidence>
<dbReference type="SUPFAM" id="SSF111369">
    <property type="entry name" value="HlyD-like secretion proteins"/>
    <property type="match status" value="1"/>
</dbReference>
<feature type="compositionally biased region" description="Basic and acidic residues" evidence="8">
    <location>
        <begin position="395"/>
        <end position="419"/>
    </location>
</feature>
<feature type="domain" description="Multidrug resistance protein MdtA-like C-terminal permuted SH3" evidence="12">
    <location>
        <begin position="312"/>
        <end position="371"/>
    </location>
</feature>
<feature type="domain" description="Multidrug resistance protein MdtA-like alpha-helical hairpin" evidence="9">
    <location>
        <begin position="122"/>
        <end position="191"/>
    </location>
</feature>
<dbReference type="Proteomes" id="UP000623250">
    <property type="component" value="Unassembled WGS sequence"/>
</dbReference>
<proteinExistence type="inferred from homology"/>
<evidence type="ECO:0000256" key="3">
    <source>
        <dbReference type="ARBA" id="ARBA00022448"/>
    </source>
</evidence>
<dbReference type="InterPro" id="IPR058624">
    <property type="entry name" value="MdtA-like_HH"/>
</dbReference>
<gene>
    <name evidence="13" type="ORF">JDN41_03175</name>
</gene>
<comment type="similarity">
    <text evidence="2">Belongs to the membrane fusion protein (MFP) (TC 8.A.1) family.</text>
</comment>
<sequence>MKRLLPWLIFLLITAFLAIFVYSDRIFGTSGGGGDAAGMGGGPPGGGFRRGDQAVSAETKPARLENVPVWLSGVGTVQAFNTATVRAQVSGRLIEVNYHEGQDVKAGDVLARIDPVLYQAAYDEAVAKKAQDEALLANARRDAARYSSLVGQNYSSQLETDAAKSKVQQYEAQVKQDQAAIDTARANLDYATIRAPIDGRTGIRQLDTGNLVTSGDSTGIVVITQLRPISVVFTLPESAVSDILDAQAKAALPLQAQAGGRVLGEGTVAVIDNQIDQTTGTVKIKGTFPNDENRLWPGQFVNVKLRLKTLENAVVVPSVAVQQGANGAFVYRVTPEKTASIVSVKVVQEGEKDAVIGEGIAAGDVVVTSGFSNLRDGSKLKLAEDEATGSPARNGGERKKGERGGKGADAAKPEGAARP</sequence>
<feature type="region of interest" description="Disordered" evidence="8">
    <location>
        <begin position="378"/>
        <end position="419"/>
    </location>
</feature>
<evidence type="ECO:0000256" key="2">
    <source>
        <dbReference type="ARBA" id="ARBA00009477"/>
    </source>
</evidence>
<feature type="domain" description="Multidrug resistance protein MdtA-like beta-barrel" evidence="11">
    <location>
        <begin position="228"/>
        <end position="307"/>
    </location>
</feature>
<dbReference type="AlphaFoldDB" id="A0A8I1G8L0"/>
<dbReference type="EMBL" id="JAEMUK010000007">
    <property type="protein sequence ID" value="MBJ7542553.1"/>
    <property type="molecule type" value="Genomic_DNA"/>
</dbReference>
<evidence type="ECO:0000259" key="10">
    <source>
        <dbReference type="Pfam" id="PF25917"/>
    </source>
</evidence>
<evidence type="ECO:0000259" key="11">
    <source>
        <dbReference type="Pfam" id="PF25944"/>
    </source>
</evidence>
<dbReference type="Pfam" id="PF25967">
    <property type="entry name" value="RND-MFP_C"/>
    <property type="match status" value="1"/>
</dbReference>
<evidence type="ECO:0000313" key="13">
    <source>
        <dbReference type="EMBL" id="MBJ7542553.1"/>
    </source>
</evidence>
<dbReference type="InterPro" id="IPR058627">
    <property type="entry name" value="MdtA-like_C"/>
</dbReference>
<keyword evidence="3" id="KW-0813">Transport</keyword>
<evidence type="ECO:0000256" key="6">
    <source>
        <dbReference type="ARBA" id="ARBA00023136"/>
    </source>
</evidence>
<dbReference type="Gene3D" id="1.10.287.470">
    <property type="entry name" value="Helix hairpin bin"/>
    <property type="match status" value="1"/>
</dbReference>
<dbReference type="Pfam" id="PF25917">
    <property type="entry name" value="BSH_RND"/>
    <property type="match status" value="1"/>
</dbReference>
<reference evidence="13 14" key="1">
    <citation type="submission" date="2020-12" db="EMBL/GenBank/DDBJ databases">
        <title>Revised draft genomes of Rhodomicrobium vannielii ATCC 17100 and Rhodomicrobium udaipurense JA643.</title>
        <authorList>
            <person name="Conners E.M."/>
            <person name="Davenport E.J."/>
            <person name="Bose A."/>
        </authorList>
    </citation>
    <scope>NUCLEOTIDE SEQUENCE [LARGE SCALE GENOMIC DNA]</scope>
    <source>
        <strain evidence="13 14">JA643</strain>
    </source>
</reference>
<dbReference type="InterPro" id="IPR058626">
    <property type="entry name" value="MdtA-like_b-barrel"/>
</dbReference>
<organism evidence="13 14">
    <name type="scientific">Rhodomicrobium udaipurense</name>
    <dbReference type="NCBI Taxonomy" id="1202716"/>
    <lineage>
        <taxon>Bacteria</taxon>
        <taxon>Pseudomonadati</taxon>
        <taxon>Pseudomonadota</taxon>
        <taxon>Alphaproteobacteria</taxon>
        <taxon>Hyphomicrobiales</taxon>
        <taxon>Hyphomicrobiaceae</taxon>
        <taxon>Rhodomicrobium</taxon>
    </lineage>
</organism>